<feature type="transmembrane region" description="Helical" evidence="8">
    <location>
        <begin position="204"/>
        <end position="222"/>
    </location>
</feature>
<keyword evidence="4 8" id="KW-1003">Cell membrane</keyword>
<evidence type="ECO:0000256" key="3">
    <source>
        <dbReference type="ARBA" id="ARBA00022448"/>
    </source>
</evidence>
<keyword evidence="5 8" id="KW-0812">Transmembrane</keyword>
<evidence type="ECO:0000313" key="9">
    <source>
        <dbReference type="EMBL" id="MBD1547289.1"/>
    </source>
</evidence>
<sequence>MHPISDPLFYAAAIPAVFLVGMSKGGFGGTLAMLGVPLMALVISPIQGAGIMLPILIVMDAVALFAYRGTFDRQSLIILMPAGILGIGIGWATAAYVHEDFITLMVGVIALLFVANYLYKGKQAHVPAQHNRLKGYFWGTVSGFTSFVSHTGGPPYQLYMVPLRLVPTLFTGTGAIYFATLNFLKLIPYFMLGQFDTTNLETSAVLLPIAPIATLTGVWLVRVVDPGFFYRIIYILMGVIGVKLVYDGLSMYLS</sequence>
<dbReference type="InterPro" id="IPR002781">
    <property type="entry name" value="TM_pro_TauE-like"/>
</dbReference>
<feature type="transmembrane region" description="Helical" evidence="8">
    <location>
        <begin position="101"/>
        <end position="119"/>
    </location>
</feature>
<organism evidence="9 10">
    <name type="scientific">Roseibium aggregatum</name>
    <dbReference type="NCBI Taxonomy" id="187304"/>
    <lineage>
        <taxon>Bacteria</taxon>
        <taxon>Pseudomonadati</taxon>
        <taxon>Pseudomonadota</taxon>
        <taxon>Alphaproteobacteria</taxon>
        <taxon>Hyphomicrobiales</taxon>
        <taxon>Stappiaceae</taxon>
        <taxon>Roseibium</taxon>
    </lineage>
</organism>
<evidence type="ECO:0000256" key="5">
    <source>
        <dbReference type="ARBA" id="ARBA00022692"/>
    </source>
</evidence>
<dbReference type="InterPro" id="IPR052017">
    <property type="entry name" value="TSUP"/>
</dbReference>
<dbReference type="GO" id="GO:0005886">
    <property type="term" value="C:plasma membrane"/>
    <property type="evidence" value="ECO:0007669"/>
    <property type="project" value="UniProtKB-SubCell"/>
</dbReference>
<dbReference type="PANTHER" id="PTHR30269">
    <property type="entry name" value="TRANSMEMBRANE PROTEIN YFCA"/>
    <property type="match status" value="1"/>
</dbReference>
<comment type="subcellular location">
    <subcellularLocation>
        <location evidence="1 8">Cell membrane</location>
        <topology evidence="1 8">Multi-pass membrane protein</topology>
    </subcellularLocation>
</comment>
<dbReference type="AlphaFoldDB" id="A0A926NXU1"/>
<evidence type="ECO:0000256" key="7">
    <source>
        <dbReference type="ARBA" id="ARBA00023136"/>
    </source>
</evidence>
<feature type="transmembrane region" description="Helical" evidence="8">
    <location>
        <begin position="76"/>
        <end position="95"/>
    </location>
</feature>
<evidence type="ECO:0000313" key="10">
    <source>
        <dbReference type="Proteomes" id="UP000598467"/>
    </source>
</evidence>
<keyword evidence="3" id="KW-0813">Transport</keyword>
<evidence type="ECO:0000256" key="6">
    <source>
        <dbReference type="ARBA" id="ARBA00022989"/>
    </source>
</evidence>
<name>A0A926NXU1_9HYPH</name>
<feature type="transmembrane region" description="Helical" evidence="8">
    <location>
        <begin position="228"/>
        <end position="246"/>
    </location>
</feature>
<reference evidence="9" key="1">
    <citation type="submission" date="2020-05" db="EMBL/GenBank/DDBJ databases">
        <title>Identification of trans-AT polyketide cluster in two marine bacteria, producers of a novel glutaramide-containing polyketide sesbanimide D and analogs.</title>
        <authorList>
            <person name="Kacar D."/>
            <person name="Rodriguez P."/>
            <person name="Canedo L."/>
            <person name="Gonzalez E."/>
            <person name="Galan B."/>
            <person name="De La Calle F."/>
            <person name="Garcia J.L."/>
        </authorList>
    </citation>
    <scope>NUCLEOTIDE SEQUENCE</scope>
    <source>
        <strain evidence="9">PHM038</strain>
    </source>
</reference>
<accession>A0A926NXU1</accession>
<dbReference type="Pfam" id="PF01925">
    <property type="entry name" value="TauE"/>
    <property type="match status" value="1"/>
</dbReference>
<evidence type="ECO:0000256" key="1">
    <source>
        <dbReference type="ARBA" id="ARBA00004651"/>
    </source>
</evidence>
<comment type="similarity">
    <text evidence="2 8">Belongs to the 4-toluene sulfonate uptake permease (TSUP) (TC 2.A.102) family.</text>
</comment>
<dbReference type="RefSeq" id="WP_190292049.1">
    <property type="nucleotide sequence ID" value="NZ_JABFCZ010000014.1"/>
</dbReference>
<evidence type="ECO:0000256" key="8">
    <source>
        <dbReference type="RuleBase" id="RU363041"/>
    </source>
</evidence>
<protein>
    <recommendedName>
        <fullName evidence="8">Probable membrane transporter protein</fullName>
    </recommendedName>
</protein>
<dbReference type="Proteomes" id="UP000598467">
    <property type="component" value="Unassembled WGS sequence"/>
</dbReference>
<keyword evidence="6 8" id="KW-1133">Transmembrane helix</keyword>
<keyword evidence="7 8" id="KW-0472">Membrane</keyword>
<evidence type="ECO:0000256" key="4">
    <source>
        <dbReference type="ARBA" id="ARBA00022475"/>
    </source>
</evidence>
<proteinExistence type="inferred from homology"/>
<feature type="transmembrane region" description="Helical" evidence="8">
    <location>
        <begin position="165"/>
        <end position="184"/>
    </location>
</feature>
<comment type="caution">
    <text evidence="9">The sequence shown here is derived from an EMBL/GenBank/DDBJ whole genome shotgun (WGS) entry which is preliminary data.</text>
</comment>
<dbReference type="PANTHER" id="PTHR30269:SF37">
    <property type="entry name" value="MEMBRANE TRANSPORTER PROTEIN"/>
    <property type="match status" value="1"/>
</dbReference>
<gene>
    <name evidence="9" type="ORF">HK439_13555</name>
</gene>
<feature type="transmembrane region" description="Helical" evidence="8">
    <location>
        <begin position="38"/>
        <end position="64"/>
    </location>
</feature>
<dbReference type="EMBL" id="JABFCZ010000014">
    <property type="protein sequence ID" value="MBD1547289.1"/>
    <property type="molecule type" value="Genomic_DNA"/>
</dbReference>
<evidence type="ECO:0000256" key="2">
    <source>
        <dbReference type="ARBA" id="ARBA00009142"/>
    </source>
</evidence>